<dbReference type="Pfam" id="PF02545">
    <property type="entry name" value="Maf"/>
    <property type="match status" value="1"/>
</dbReference>
<dbReference type="Proteomes" id="UP001162131">
    <property type="component" value="Unassembled WGS sequence"/>
</dbReference>
<gene>
    <name evidence="3" type="ORF">BSTOLATCC_MIC34865</name>
</gene>
<evidence type="ECO:0000256" key="1">
    <source>
        <dbReference type="ARBA" id="ARBA00001968"/>
    </source>
</evidence>
<evidence type="ECO:0008006" key="5">
    <source>
        <dbReference type="Google" id="ProtNLM"/>
    </source>
</evidence>
<organism evidence="3 4">
    <name type="scientific">Blepharisma stoltei</name>
    <dbReference type="NCBI Taxonomy" id="1481888"/>
    <lineage>
        <taxon>Eukaryota</taxon>
        <taxon>Sar</taxon>
        <taxon>Alveolata</taxon>
        <taxon>Ciliophora</taxon>
        <taxon>Postciliodesmatophora</taxon>
        <taxon>Heterotrichea</taxon>
        <taxon>Heterotrichida</taxon>
        <taxon>Blepharismidae</taxon>
        <taxon>Blepharisma</taxon>
    </lineage>
</organism>
<dbReference type="InterPro" id="IPR029001">
    <property type="entry name" value="ITPase-like_fam"/>
</dbReference>
<dbReference type="EMBL" id="CAJZBQ010000035">
    <property type="protein sequence ID" value="CAG9323829.1"/>
    <property type="molecule type" value="Genomic_DNA"/>
</dbReference>
<dbReference type="PANTHER" id="PTHR43213">
    <property type="entry name" value="BIFUNCTIONAL DTTP/UTP PYROPHOSPHATASE/METHYLTRANSFERASE PROTEIN-RELATED"/>
    <property type="match status" value="1"/>
</dbReference>
<protein>
    <recommendedName>
        <fullName evidence="5">Maf-like protein</fullName>
    </recommendedName>
</protein>
<reference evidence="3" key="1">
    <citation type="submission" date="2021-09" db="EMBL/GenBank/DDBJ databases">
        <authorList>
            <consortium name="AG Swart"/>
            <person name="Singh M."/>
            <person name="Singh A."/>
            <person name="Seah K."/>
            <person name="Emmerich C."/>
        </authorList>
    </citation>
    <scope>NUCLEOTIDE SEQUENCE</scope>
    <source>
        <strain evidence="3">ATCC30299</strain>
    </source>
</reference>
<sequence length="204" mass="22657">MLEPYLSELCSRGIVLASGSRVRQNLLRQIELPFTLQVSGFAEDADWRTFENPKEYALFNARNKAKCIETDSIVISADTVAEVNGVVLEKPVDADDARRMIGLWNGGICLMHTAVVVKGKSTNESVCTTEIEFDVLSDEVVDYYIRSNEWEGASGAIVVEKKCCSTFIKKFNGCFNNVMGLPLNALCNMLIQEIKNSRTENSIS</sequence>
<dbReference type="AlphaFoldDB" id="A0AAU9J6J3"/>
<evidence type="ECO:0000313" key="4">
    <source>
        <dbReference type="Proteomes" id="UP001162131"/>
    </source>
</evidence>
<dbReference type="GO" id="GO:0047429">
    <property type="term" value="F:nucleoside triphosphate diphosphatase activity"/>
    <property type="evidence" value="ECO:0007669"/>
    <property type="project" value="InterPro"/>
</dbReference>
<keyword evidence="2" id="KW-0378">Hydrolase</keyword>
<dbReference type="SUPFAM" id="SSF52972">
    <property type="entry name" value="ITPase-like"/>
    <property type="match status" value="1"/>
</dbReference>
<accession>A0AAU9J6J3</accession>
<comment type="caution">
    <text evidence="3">The sequence shown here is derived from an EMBL/GenBank/DDBJ whole genome shotgun (WGS) entry which is preliminary data.</text>
</comment>
<dbReference type="PIRSF" id="PIRSF006305">
    <property type="entry name" value="Maf"/>
    <property type="match status" value="1"/>
</dbReference>
<dbReference type="HAMAP" id="MF_00528">
    <property type="entry name" value="Maf"/>
    <property type="match status" value="1"/>
</dbReference>
<dbReference type="Gene3D" id="3.90.950.10">
    <property type="match status" value="1"/>
</dbReference>
<keyword evidence="4" id="KW-1185">Reference proteome</keyword>
<evidence type="ECO:0000313" key="3">
    <source>
        <dbReference type="EMBL" id="CAG9323829.1"/>
    </source>
</evidence>
<dbReference type="InterPro" id="IPR003697">
    <property type="entry name" value="Maf-like"/>
</dbReference>
<evidence type="ECO:0000256" key="2">
    <source>
        <dbReference type="ARBA" id="ARBA00022801"/>
    </source>
</evidence>
<name>A0AAU9J6J3_9CILI</name>
<comment type="cofactor">
    <cofactor evidence="1">
        <name>a divalent metal cation</name>
        <dbReference type="ChEBI" id="CHEBI:60240"/>
    </cofactor>
</comment>
<dbReference type="PANTHER" id="PTHR43213:SF5">
    <property type="entry name" value="BIFUNCTIONAL DTTP_UTP PYROPHOSPHATASE_METHYLTRANSFERASE PROTEIN-RELATED"/>
    <property type="match status" value="1"/>
</dbReference>
<proteinExistence type="inferred from homology"/>